<name>A0A6C0HDI5_9ZZZZ</name>
<organism evidence="1">
    <name type="scientific">viral metagenome</name>
    <dbReference type="NCBI Taxonomy" id="1070528"/>
    <lineage>
        <taxon>unclassified sequences</taxon>
        <taxon>metagenomes</taxon>
        <taxon>organismal metagenomes</taxon>
    </lineage>
</organism>
<dbReference type="AlphaFoldDB" id="A0A6C0HDI5"/>
<proteinExistence type="predicted"/>
<evidence type="ECO:0000313" key="1">
    <source>
        <dbReference type="EMBL" id="QHT78504.1"/>
    </source>
</evidence>
<accession>A0A6C0HDI5</accession>
<dbReference type="EMBL" id="MN739934">
    <property type="protein sequence ID" value="QHT78504.1"/>
    <property type="molecule type" value="Genomic_DNA"/>
</dbReference>
<reference evidence="1" key="1">
    <citation type="journal article" date="2020" name="Nature">
        <title>Giant virus diversity and host interactions through global metagenomics.</title>
        <authorList>
            <person name="Schulz F."/>
            <person name="Roux S."/>
            <person name="Paez-Espino D."/>
            <person name="Jungbluth S."/>
            <person name="Walsh D.A."/>
            <person name="Denef V.J."/>
            <person name="McMahon K.D."/>
            <person name="Konstantinidis K.T."/>
            <person name="Eloe-Fadrosh E.A."/>
            <person name="Kyrpides N.C."/>
            <person name="Woyke T."/>
        </authorList>
    </citation>
    <scope>NUCLEOTIDE SEQUENCE</scope>
    <source>
        <strain evidence="1">GVMAG-M-3300023179-92</strain>
    </source>
</reference>
<protein>
    <submittedName>
        <fullName evidence="1">Uncharacterized protein</fullName>
    </submittedName>
</protein>
<sequence>MCPKLLIIILFMIGLFYQSSSTEYFTEDKRLIYNDNPTRFINPSYGIALDVLQTGESGCGTIDWTTATPEQVSAYATCLNQMKRVAIKQLTGNVGASPN</sequence>